<evidence type="ECO:0000313" key="2">
    <source>
        <dbReference type="EMBL" id="KPH85791.1"/>
    </source>
</evidence>
<sequence>MNTTGATRGRRPRRRTMRHRAAAMHRHEPRHGRPHRRPGATWGRMRLPVTS</sequence>
<evidence type="ECO:0000256" key="1">
    <source>
        <dbReference type="SAM" id="MobiDB-lite"/>
    </source>
</evidence>
<comment type="caution">
    <text evidence="2">The sequence shown here is derived from an EMBL/GenBank/DDBJ whole genome shotgun (WGS) entry which is preliminary data.</text>
</comment>
<feature type="compositionally biased region" description="Basic residues" evidence="1">
    <location>
        <begin position="8"/>
        <end position="38"/>
    </location>
</feature>
<evidence type="ECO:0000313" key="3">
    <source>
        <dbReference type="Proteomes" id="UP000031553"/>
    </source>
</evidence>
<dbReference type="EMBL" id="JUFX02000225">
    <property type="protein sequence ID" value="KPH85791.1"/>
    <property type="molecule type" value="Genomic_DNA"/>
</dbReference>
<gene>
    <name evidence="2" type="ORF">GLUCOINTEAF2_0201046</name>
</gene>
<protein>
    <submittedName>
        <fullName evidence="2">Uncharacterized protein</fullName>
    </submittedName>
</protein>
<dbReference type="Proteomes" id="UP000031553">
    <property type="component" value="Unassembled WGS sequence"/>
</dbReference>
<proteinExistence type="predicted"/>
<organism evidence="2 3">
    <name type="scientific">Komagataeibacter intermedius AF2</name>
    <dbReference type="NCBI Taxonomy" id="1458464"/>
    <lineage>
        <taxon>Bacteria</taxon>
        <taxon>Pseudomonadati</taxon>
        <taxon>Pseudomonadota</taxon>
        <taxon>Alphaproteobacteria</taxon>
        <taxon>Acetobacterales</taxon>
        <taxon>Acetobacteraceae</taxon>
        <taxon>Komagataeibacter</taxon>
    </lineage>
</organism>
<dbReference type="AlphaFoldDB" id="A0A0N1FMH1"/>
<dbReference type="RefSeq" id="WP_158003699.1">
    <property type="nucleotide sequence ID" value="NZ_JUFX02000225.1"/>
</dbReference>
<feature type="region of interest" description="Disordered" evidence="1">
    <location>
        <begin position="1"/>
        <end position="51"/>
    </location>
</feature>
<accession>A0A0N1FMH1</accession>
<reference evidence="2 3" key="1">
    <citation type="submission" date="2015-07" db="EMBL/GenBank/DDBJ databases">
        <title>Draft Genome Sequence of Komagataeibacter intermedius Strain AF2, Isolated from Kombucha Tea.</title>
        <authorList>
            <person name="Santos R.A."/>
            <person name="Berretta A.A."/>
            <person name="Barud H.S."/>
            <person name="Ribeiro S.J."/>
            <person name="Gonzalez-Garcia L.N."/>
            <person name="Zucchi T.D."/>
            <person name="Goldman G.H."/>
            <person name="Riano-Pachon D.M."/>
        </authorList>
    </citation>
    <scope>NUCLEOTIDE SEQUENCE [LARGE SCALE GENOMIC DNA]</scope>
    <source>
        <strain evidence="2 3">AF2</strain>
    </source>
</reference>
<name>A0A0N1FMH1_9PROT</name>